<feature type="domain" description="HTH cro/C1-type" evidence="1">
    <location>
        <begin position="16"/>
        <end position="74"/>
    </location>
</feature>
<name>K9WCA5_9CYAN</name>
<evidence type="ECO:0000313" key="3">
    <source>
        <dbReference type="Proteomes" id="UP000010471"/>
    </source>
</evidence>
<dbReference type="RefSeq" id="WP_015182172.1">
    <property type="nucleotide sequence ID" value="NC_019738.1"/>
</dbReference>
<dbReference type="GO" id="GO:0003677">
    <property type="term" value="F:DNA binding"/>
    <property type="evidence" value="ECO:0007669"/>
    <property type="project" value="InterPro"/>
</dbReference>
<protein>
    <submittedName>
        <fullName evidence="2">Helix-turn-helix protein</fullName>
    </submittedName>
</protein>
<dbReference type="HOGENOM" id="CLU_066192_62_3_3"/>
<dbReference type="EMBL" id="CP003630">
    <property type="protein sequence ID" value="AFZ18020.1"/>
    <property type="molecule type" value="Genomic_DNA"/>
</dbReference>
<organism evidence="2 3">
    <name type="scientific">Allocoleopsis franciscana PCC 7113</name>
    <dbReference type="NCBI Taxonomy" id="1173027"/>
    <lineage>
        <taxon>Bacteria</taxon>
        <taxon>Bacillati</taxon>
        <taxon>Cyanobacteriota</taxon>
        <taxon>Cyanophyceae</taxon>
        <taxon>Coleofasciculales</taxon>
        <taxon>Coleofasciculaceae</taxon>
        <taxon>Allocoleopsis</taxon>
        <taxon>Allocoleopsis franciscana</taxon>
    </lineage>
</organism>
<dbReference type="KEGG" id="mic:Mic7113_2206"/>
<dbReference type="PROSITE" id="PS50943">
    <property type="entry name" value="HTH_CROC1"/>
    <property type="match status" value="1"/>
</dbReference>
<evidence type="ECO:0000259" key="1">
    <source>
        <dbReference type="PROSITE" id="PS50943"/>
    </source>
</evidence>
<dbReference type="AlphaFoldDB" id="K9WCA5"/>
<reference evidence="2 3" key="1">
    <citation type="submission" date="2012-06" db="EMBL/GenBank/DDBJ databases">
        <title>Finished chromosome of genome of Microcoleus sp. PCC 7113.</title>
        <authorList>
            <consortium name="US DOE Joint Genome Institute"/>
            <person name="Gugger M."/>
            <person name="Coursin T."/>
            <person name="Rippka R."/>
            <person name="Tandeau De Marsac N."/>
            <person name="Huntemann M."/>
            <person name="Wei C.-L."/>
            <person name="Han J."/>
            <person name="Detter J.C."/>
            <person name="Han C."/>
            <person name="Tapia R."/>
            <person name="Chen A."/>
            <person name="Kyrpides N."/>
            <person name="Mavromatis K."/>
            <person name="Markowitz V."/>
            <person name="Szeto E."/>
            <person name="Ivanova N."/>
            <person name="Pagani I."/>
            <person name="Pati A."/>
            <person name="Goodwin L."/>
            <person name="Nordberg H.P."/>
            <person name="Cantor M.N."/>
            <person name="Hua S.X."/>
            <person name="Woyke T."/>
            <person name="Kerfeld C.A."/>
        </authorList>
    </citation>
    <scope>NUCLEOTIDE SEQUENCE [LARGE SCALE GENOMIC DNA]</scope>
    <source>
        <strain evidence="2 3">PCC 7113</strain>
    </source>
</reference>
<dbReference type="InterPro" id="IPR010982">
    <property type="entry name" value="Lambda_DNA-bd_dom_sf"/>
</dbReference>
<proteinExistence type="predicted"/>
<dbReference type="CDD" id="cd00093">
    <property type="entry name" value="HTH_XRE"/>
    <property type="match status" value="1"/>
</dbReference>
<dbReference type="Gene3D" id="1.10.260.40">
    <property type="entry name" value="lambda repressor-like DNA-binding domains"/>
    <property type="match status" value="1"/>
</dbReference>
<accession>K9WCA5</accession>
<dbReference type="SUPFAM" id="SSF47413">
    <property type="entry name" value="lambda repressor-like DNA-binding domains"/>
    <property type="match status" value="1"/>
</dbReference>
<dbReference type="InterPro" id="IPR001387">
    <property type="entry name" value="Cro/C1-type_HTH"/>
</dbReference>
<gene>
    <name evidence="2" type="ORF">Mic7113_2206</name>
</gene>
<evidence type="ECO:0000313" key="2">
    <source>
        <dbReference type="EMBL" id="AFZ18020.1"/>
    </source>
</evidence>
<sequence length="88" mass="9971">MTERSKKHKQFSDSPLEALRIERTTLTQDELAVHCGIPRSTYQRWIAGKTEAKLSVSQLKKLCQLLGIERIDELPDDFSPPSQSSDEG</sequence>
<dbReference type="SMART" id="SM00530">
    <property type="entry name" value="HTH_XRE"/>
    <property type="match status" value="1"/>
</dbReference>
<dbReference type="eggNOG" id="COG1396">
    <property type="taxonomic scope" value="Bacteria"/>
</dbReference>
<dbReference type="Pfam" id="PF01381">
    <property type="entry name" value="HTH_3"/>
    <property type="match status" value="1"/>
</dbReference>
<dbReference type="OrthoDB" id="466252at2"/>
<keyword evidence="3" id="KW-1185">Reference proteome</keyword>
<dbReference type="Proteomes" id="UP000010471">
    <property type="component" value="Chromosome"/>
</dbReference>